<dbReference type="OrthoDB" id="1699026at2"/>
<evidence type="ECO:0000259" key="2">
    <source>
        <dbReference type="Pfam" id="PF04961"/>
    </source>
</evidence>
<dbReference type="STRING" id="2754.EH55_13375"/>
<reference evidence="3 4" key="1">
    <citation type="submission" date="2014-04" db="EMBL/GenBank/DDBJ databases">
        <title>Draft Genome Sequence of Synergistes jonesii.</title>
        <authorList>
            <person name="Coil D.A."/>
            <person name="Eisen J.A."/>
            <person name="Holland-Moritz H.E."/>
        </authorList>
    </citation>
    <scope>NUCLEOTIDE SEQUENCE [LARGE SCALE GENOMIC DNA]</scope>
    <source>
        <strain evidence="3 4">78-1</strain>
    </source>
</reference>
<dbReference type="InterPro" id="IPR007044">
    <property type="entry name" value="Cyclodeamin/CycHdrlase"/>
</dbReference>
<comment type="caution">
    <text evidence="3">The sequence shown here is derived from an EMBL/GenBank/DDBJ whole genome shotgun (WGS) entry which is preliminary data.</text>
</comment>
<keyword evidence="1" id="KW-0472">Membrane</keyword>
<keyword evidence="4" id="KW-1185">Reference proteome</keyword>
<dbReference type="Proteomes" id="UP000027665">
    <property type="component" value="Unassembled WGS sequence"/>
</dbReference>
<gene>
    <name evidence="3" type="ORF">EH55_13375</name>
</gene>
<evidence type="ECO:0000256" key="1">
    <source>
        <dbReference type="SAM" id="Phobius"/>
    </source>
</evidence>
<keyword evidence="3" id="KW-0808">Transferase</keyword>
<evidence type="ECO:0000313" key="3">
    <source>
        <dbReference type="EMBL" id="KEJ92981.1"/>
    </source>
</evidence>
<dbReference type="SUPFAM" id="SSF101262">
    <property type="entry name" value="Methenyltetrahydrofolate cyclohydrolase-like"/>
    <property type="match status" value="1"/>
</dbReference>
<dbReference type="Gene3D" id="1.20.120.680">
    <property type="entry name" value="Formiminotetrahydrofolate cyclodeaminase monomer, up-and-down helical bundle"/>
    <property type="match status" value="1"/>
</dbReference>
<feature type="domain" description="Cyclodeaminase/cyclohydrolase" evidence="2">
    <location>
        <begin position="10"/>
        <end position="179"/>
    </location>
</feature>
<dbReference type="AlphaFoldDB" id="A0A073IU38"/>
<dbReference type="GeneID" id="90982882"/>
<sequence length="190" mass="19678">MFYEVMEKIMDSRDVTAGGGSASAVAGAMAAGLVGMVARLSTGKGYGLSDARYLEIADELDDIAARLKRGAVEDTQSYLGIKAAFALPKSTDAEKSARRAAVEAAAIKAASVPLENGRAAIRILELCRELEGKINAAAASDMEAGVMLAKMAVVDTALNVEANLPLIKSAEVNAEFAAAALELKNSVERG</sequence>
<protein>
    <submittedName>
        <fullName evidence="3">Formiminotransferase-cyclodeaminase</fullName>
    </submittedName>
</protein>
<keyword evidence="1" id="KW-1133">Transmembrane helix</keyword>
<dbReference type="RefSeq" id="WP_037974642.1">
    <property type="nucleotide sequence ID" value="NZ_CAMETI010000028.1"/>
</dbReference>
<dbReference type="GO" id="GO:0016740">
    <property type="term" value="F:transferase activity"/>
    <property type="evidence" value="ECO:0007669"/>
    <property type="project" value="UniProtKB-KW"/>
</dbReference>
<dbReference type="Pfam" id="PF04961">
    <property type="entry name" value="FTCD_C"/>
    <property type="match status" value="1"/>
</dbReference>
<dbReference type="InterPro" id="IPR036178">
    <property type="entry name" value="Formintransfe-cycloase-like_sf"/>
</dbReference>
<evidence type="ECO:0000313" key="4">
    <source>
        <dbReference type="Proteomes" id="UP000027665"/>
    </source>
</evidence>
<dbReference type="eggNOG" id="COG3404">
    <property type="taxonomic scope" value="Bacteria"/>
</dbReference>
<name>A0A073IU38_9BACT</name>
<proteinExistence type="predicted"/>
<feature type="transmembrane region" description="Helical" evidence="1">
    <location>
        <begin position="20"/>
        <end position="38"/>
    </location>
</feature>
<dbReference type="EMBL" id="JMKI01000008">
    <property type="protein sequence ID" value="KEJ92981.1"/>
    <property type="molecule type" value="Genomic_DNA"/>
</dbReference>
<keyword evidence="1" id="KW-0812">Transmembrane</keyword>
<organism evidence="3 4">
    <name type="scientific">Synergistes jonesii</name>
    <dbReference type="NCBI Taxonomy" id="2754"/>
    <lineage>
        <taxon>Bacteria</taxon>
        <taxon>Thermotogati</taxon>
        <taxon>Synergistota</taxon>
        <taxon>Synergistia</taxon>
        <taxon>Synergistales</taxon>
        <taxon>Synergistaceae</taxon>
        <taxon>Synergistes</taxon>
    </lineage>
</organism>
<accession>A0A073IU38</accession>